<dbReference type="Proteomes" id="UP000005777">
    <property type="component" value="Unassembled WGS sequence"/>
</dbReference>
<organism evidence="2 3">
    <name type="scientific">Scardovia inopinata F0304</name>
    <dbReference type="NCBI Taxonomy" id="641146"/>
    <lineage>
        <taxon>Bacteria</taxon>
        <taxon>Bacillati</taxon>
        <taxon>Actinomycetota</taxon>
        <taxon>Actinomycetes</taxon>
        <taxon>Bifidobacteriales</taxon>
        <taxon>Bifidobacteriaceae</taxon>
        <taxon>Scardovia</taxon>
    </lineage>
</organism>
<dbReference type="eggNOG" id="COG2064">
    <property type="taxonomic scope" value="Bacteria"/>
</dbReference>
<evidence type="ECO:0000313" key="3">
    <source>
        <dbReference type="Proteomes" id="UP000005777"/>
    </source>
</evidence>
<keyword evidence="1" id="KW-0472">Membrane</keyword>
<keyword evidence="1" id="KW-1133">Transmembrane helix</keyword>
<keyword evidence="1" id="KW-0812">Transmembrane</keyword>
<comment type="caution">
    <text evidence="2">The sequence shown here is derived from an EMBL/GenBank/DDBJ whole genome shotgun (WGS) entry which is preliminary data.</text>
</comment>
<feature type="transmembrane region" description="Helical" evidence="1">
    <location>
        <begin position="160"/>
        <end position="185"/>
    </location>
</feature>
<sequence length="190" mass="21135">MHIFLPAFFCGVLVFLLAGEPQTVEKRLNSLDSPRSQRDDQVFPVQLILEMMTVAIRQGASVPRACEAVGMAMKTDLGSCLCQISQSLYRGASWEDAWGLSRSLPSQTDRQTCDLLEQTLEPSWRHGASPIIRIETAIEEENRLRSRAMDDAASKLSVKVLLPLGLCFLPAFVILTVIPSLAGWIETMWL</sequence>
<dbReference type="EMBL" id="ADCX01000007">
    <property type="protein sequence ID" value="EFG25988.1"/>
    <property type="molecule type" value="Genomic_DNA"/>
</dbReference>
<gene>
    <name evidence="2" type="ORF">HMPREF9020_01057</name>
</gene>
<proteinExistence type="predicted"/>
<protein>
    <recommendedName>
        <fullName evidence="4">Type II secretion system protein GspF domain-containing protein</fullName>
    </recommendedName>
</protein>
<evidence type="ECO:0008006" key="4">
    <source>
        <dbReference type="Google" id="ProtNLM"/>
    </source>
</evidence>
<keyword evidence="3" id="KW-1185">Reference proteome</keyword>
<reference evidence="2 3" key="1">
    <citation type="submission" date="2012-01" db="EMBL/GenBank/DDBJ databases">
        <title>The Genome Sequence of Scardovia inopinata F0304.</title>
        <authorList>
            <consortium name="The Broad Institute Genome Sequencing Platform"/>
            <person name="Earl A."/>
            <person name="Ward D."/>
            <person name="Feldgarden M."/>
            <person name="Gevers D."/>
            <person name="Izard J."/>
            <person name="Baranova O.V."/>
            <person name="Blanton J.M."/>
            <person name="Tanner A.C."/>
            <person name="Dewhirst F.E."/>
            <person name="Young S.K."/>
            <person name="Zeng Q."/>
            <person name="Gargeya S."/>
            <person name="Fitzgerald M."/>
            <person name="Haas B."/>
            <person name="Abouelleil A."/>
            <person name="Alvarado L."/>
            <person name="Arachchi H.M."/>
            <person name="Berlin A."/>
            <person name="Chapman S.B."/>
            <person name="Gearin G."/>
            <person name="Goldberg J."/>
            <person name="Griggs A."/>
            <person name="Gujja S."/>
            <person name="Hansen M."/>
            <person name="Heiman D."/>
            <person name="Howarth C."/>
            <person name="Larimer J."/>
            <person name="Lui A."/>
            <person name="MacDonald P.J."/>
            <person name="McCowen C."/>
            <person name="Montmayeur A."/>
            <person name="Murphy C."/>
            <person name="Neiman D."/>
            <person name="Pearson M."/>
            <person name="Priest M."/>
            <person name="Roberts A."/>
            <person name="Saif S."/>
            <person name="Shea T."/>
            <person name="Sisk P."/>
            <person name="Stolte C."/>
            <person name="Sykes S."/>
            <person name="Wortman J."/>
            <person name="Nusbaum C."/>
            <person name="Birren B."/>
        </authorList>
    </citation>
    <scope>NUCLEOTIDE SEQUENCE [LARGE SCALE GENOMIC DNA]</scope>
    <source>
        <strain evidence="2 3">F0304</strain>
    </source>
</reference>
<evidence type="ECO:0000256" key="1">
    <source>
        <dbReference type="SAM" id="Phobius"/>
    </source>
</evidence>
<evidence type="ECO:0000313" key="2">
    <source>
        <dbReference type="EMBL" id="EFG25988.1"/>
    </source>
</evidence>
<accession>W5IGF2</accession>
<dbReference type="HOGENOM" id="CLU_064089_2_1_11"/>
<name>W5IGF2_SCAIO</name>
<dbReference type="AlphaFoldDB" id="W5IGF2"/>
<dbReference type="RefSeq" id="WP_006293444.1">
    <property type="nucleotide sequence ID" value="NZ_GG770226.1"/>
</dbReference>